<dbReference type="InterPro" id="IPR002525">
    <property type="entry name" value="Transp_IS110-like_N"/>
</dbReference>
<accession>A0A383RY06</accession>
<dbReference type="RefSeq" id="WP_119143439.1">
    <property type="nucleotide sequence ID" value="NZ_CBCSFL010000103.1"/>
</dbReference>
<feature type="domain" description="Transposase IS110-like N-terminal" evidence="2">
    <location>
        <begin position="7"/>
        <end position="146"/>
    </location>
</feature>
<evidence type="ECO:0000259" key="2">
    <source>
        <dbReference type="Pfam" id="PF01548"/>
    </source>
</evidence>
<evidence type="ECO:0000259" key="3">
    <source>
        <dbReference type="Pfam" id="PF02371"/>
    </source>
</evidence>
<dbReference type="Pfam" id="PF02371">
    <property type="entry name" value="Transposase_20"/>
    <property type="match status" value="1"/>
</dbReference>
<dbReference type="AlphaFoldDB" id="A0A383RY06"/>
<dbReference type="OrthoDB" id="5289737at2"/>
<evidence type="ECO:0000313" key="5">
    <source>
        <dbReference type="Proteomes" id="UP000263595"/>
    </source>
</evidence>
<feature type="domain" description="Transposase IS116/IS110/IS902 C-terminal" evidence="3">
    <location>
        <begin position="212"/>
        <end position="290"/>
    </location>
</feature>
<name>A0A383RY06_9PSED</name>
<sequence>MNTVSLLGIDQGKNRHHLIGHDRSGHRTLQKQFNRSRLLEFAAKLPACTIAMESCGGSHCLARKLASFGHTVRLIAPQHVKPYVSGNKNDFIDAEAICEAASRPRTRYVTIKTVEQQVLSTEHRLREALVHQRTQAINRIHGFLLEFGISLAPTKAAIAHAHEYLDDPATDLPVRFKIVIEYLLKDIQRLSAEIKTLEMHLREELAASDVGTRLLSIPGIGPITASALVADVGDASSFHCGRDFAASLGLVPRQYSTGGRNNLLGISKRGDKHIRTLLLQGARAMMIRIGKRKDPLGAWVRDLLTRKHPNKVACALANKIARIIWAVLARGGSYSTLEPV</sequence>
<keyword evidence="1" id="KW-0175">Coiled coil</keyword>
<dbReference type="GO" id="GO:0006313">
    <property type="term" value="P:DNA transposition"/>
    <property type="evidence" value="ECO:0007669"/>
    <property type="project" value="InterPro"/>
</dbReference>
<dbReference type="PANTHER" id="PTHR33055:SF3">
    <property type="entry name" value="PUTATIVE TRANSPOSASE FOR IS117-RELATED"/>
    <property type="match status" value="1"/>
</dbReference>
<gene>
    <name evidence="4" type="ORF">CCOS865_03625</name>
</gene>
<reference evidence="5" key="1">
    <citation type="submission" date="2018-08" db="EMBL/GenBank/DDBJ databases">
        <authorList>
            <person name="Blom J."/>
        </authorList>
    </citation>
    <scope>NUCLEOTIDE SEQUENCE [LARGE SCALE GENOMIC DNA]</scope>
    <source>
        <strain evidence="5">CCOS 865</strain>
    </source>
</reference>
<dbReference type="PANTHER" id="PTHR33055">
    <property type="entry name" value="TRANSPOSASE FOR INSERTION SEQUENCE ELEMENT IS1111A"/>
    <property type="match status" value="1"/>
</dbReference>
<dbReference type="Pfam" id="PF01548">
    <property type="entry name" value="DEDD_Tnp_IS110"/>
    <property type="match status" value="1"/>
</dbReference>
<keyword evidence="5" id="KW-1185">Reference proteome</keyword>
<protein>
    <submittedName>
        <fullName evidence="4">Transposase for insertion sequence element IS1328</fullName>
    </submittedName>
</protein>
<evidence type="ECO:0000313" key="4">
    <source>
        <dbReference type="EMBL" id="SYX91356.1"/>
    </source>
</evidence>
<dbReference type="EMBL" id="UNOZ01000028">
    <property type="protein sequence ID" value="SYX91356.1"/>
    <property type="molecule type" value="Genomic_DNA"/>
</dbReference>
<dbReference type="InterPro" id="IPR003346">
    <property type="entry name" value="Transposase_20"/>
</dbReference>
<dbReference type="NCBIfam" id="NF033542">
    <property type="entry name" value="transpos_IS110"/>
    <property type="match status" value="1"/>
</dbReference>
<dbReference type="InterPro" id="IPR047650">
    <property type="entry name" value="Transpos_IS110"/>
</dbReference>
<organism evidence="4 5">
    <name type="scientific">Pseudomonas reidholzensis</name>
    <dbReference type="NCBI Taxonomy" id="1785162"/>
    <lineage>
        <taxon>Bacteria</taxon>
        <taxon>Pseudomonadati</taxon>
        <taxon>Pseudomonadota</taxon>
        <taxon>Gammaproteobacteria</taxon>
        <taxon>Pseudomonadales</taxon>
        <taxon>Pseudomonadaceae</taxon>
        <taxon>Pseudomonas</taxon>
    </lineage>
</organism>
<dbReference type="Proteomes" id="UP000263595">
    <property type="component" value="Unassembled WGS sequence"/>
</dbReference>
<dbReference type="GO" id="GO:0004803">
    <property type="term" value="F:transposase activity"/>
    <property type="evidence" value="ECO:0007669"/>
    <property type="project" value="InterPro"/>
</dbReference>
<feature type="coiled-coil region" evidence="1">
    <location>
        <begin position="180"/>
        <end position="207"/>
    </location>
</feature>
<proteinExistence type="predicted"/>
<dbReference type="GO" id="GO:0003677">
    <property type="term" value="F:DNA binding"/>
    <property type="evidence" value="ECO:0007669"/>
    <property type="project" value="InterPro"/>
</dbReference>
<evidence type="ECO:0000256" key="1">
    <source>
        <dbReference type="SAM" id="Coils"/>
    </source>
</evidence>